<dbReference type="AlphaFoldDB" id="Q222W6"/>
<dbReference type="EMBL" id="CP000267">
    <property type="protein sequence ID" value="ABD67937.1"/>
    <property type="molecule type" value="Genomic_DNA"/>
</dbReference>
<evidence type="ECO:0000313" key="2">
    <source>
        <dbReference type="Proteomes" id="UP000008332"/>
    </source>
</evidence>
<name>Q222W6_ALBFT</name>
<sequence length="97" mass="10739">MLALSKDNAIILPMNSKHRKTLEALLADPVNGNIEWARIEALLVALGCRVIEGPGSAVTFEHNGRRANFHRPHPAKEALRYRVKAAREFIEKIGAST</sequence>
<dbReference type="InterPro" id="IPR012933">
    <property type="entry name" value="HicA_mRNA_interferase"/>
</dbReference>
<dbReference type="KEGG" id="rfr:Rfer_0179"/>
<dbReference type="Pfam" id="PF07927">
    <property type="entry name" value="HicA_toxin"/>
    <property type="match status" value="1"/>
</dbReference>
<organism evidence="1 2">
    <name type="scientific">Albidiferax ferrireducens (strain ATCC BAA-621 / DSM 15236 / T118)</name>
    <name type="common">Rhodoferax ferrireducens</name>
    <dbReference type="NCBI Taxonomy" id="338969"/>
    <lineage>
        <taxon>Bacteria</taxon>
        <taxon>Pseudomonadati</taxon>
        <taxon>Pseudomonadota</taxon>
        <taxon>Betaproteobacteria</taxon>
        <taxon>Burkholderiales</taxon>
        <taxon>Comamonadaceae</taxon>
        <taxon>Rhodoferax</taxon>
    </lineage>
</organism>
<dbReference type="Proteomes" id="UP000008332">
    <property type="component" value="Chromosome"/>
</dbReference>
<keyword evidence="2" id="KW-1185">Reference proteome</keyword>
<dbReference type="GO" id="GO:0003729">
    <property type="term" value="F:mRNA binding"/>
    <property type="evidence" value="ECO:0007669"/>
    <property type="project" value="InterPro"/>
</dbReference>
<dbReference type="STRING" id="338969.Rfer_0179"/>
<gene>
    <name evidence="1" type="ordered locus">Rfer_0179</name>
</gene>
<accession>Q222W6</accession>
<evidence type="ECO:0000313" key="1">
    <source>
        <dbReference type="EMBL" id="ABD67937.1"/>
    </source>
</evidence>
<proteinExistence type="predicted"/>
<dbReference type="RefSeq" id="WP_011462510.1">
    <property type="nucleotide sequence ID" value="NC_007908.1"/>
</dbReference>
<reference evidence="2" key="1">
    <citation type="submission" date="2006-02" db="EMBL/GenBank/DDBJ databases">
        <title>Complete sequence of chromosome of Rhodoferax ferrireducens DSM 15236.</title>
        <authorList>
            <person name="Copeland A."/>
            <person name="Lucas S."/>
            <person name="Lapidus A."/>
            <person name="Barry K."/>
            <person name="Detter J.C."/>
            <person name="Glavina del Rio T."/>
            <person name="Hammon N."/>
            <person name="Israni S."/>
            <person name="Pitluck S."/>
            <person name="Brettin T."/>
            <person name="Bruce D."/>
            <person name="Han C."/>
            <person name="Tapia R."/>
            <person name="Gilna P."/>
            <person name="Kiss H."/>
            <person name="Schmutz J."/>
            <person name="Larimer F."/>
            <person name="Land M."/>
            <person name="Kyrpides N."/>
            <person name="Ivanova N."/>
            <person name="Richardson P."/>
        </authorList>
    </citation>
    <scope>NUCLEOTIDE SEQUENCE [LARGE SCALE GENOMIC DNA]</scope>
    <source>
        <strain evidence="2">ATCC BAA-621 / DSM 15236 / T118</strain>
    </source>
</reference>
<dbReference type="HOGENOM" id="CLU_164851_0_0_4"/>
<dbReference type="eggNOG" id="ENOG5032SSN">
    <property type="taxonomic scope" value="Bacteria"/>
</dbReference>
<protein>
    <submittedName>
        <fullName evidence="1">HicA protein</fullName>
    </submittedName>
</protein>